<protein>
    <submittedName>
        <fullName evidence="1">Uncharacterized protein</fullName>
    </submittedName>
</protein>
<dbReference type="EMBL" id="JABSTQ010011450">
    <property type="protein sequence ID" value="KAG0411233.1"/>
    <property type="molecule type" value="Genomic_DNA"/>
</dbReference>
<sequence>MMAMKSRTYVFHMATLLALMASAGSTTSAPPNLVLIVADDLGWNDVPWHNPGILAPNLRRLASEGVTLEQNYVQPVCSPTRGALMTGRYPYRFGMQNGVIRPLEPQGLPLELPVLADELRRRGYSTHAIGKWHLGYCKWQYTPTFRGFDSFRGFYLGSGDYYEHLGNAEPATERHRFGPGGARADWKDRDKVPRGTRGYDFRANNSVDWEARGRYSTTVFGKEATKVVRRSSRHGHPVFLYLAFQAVHAPLQVPAKYENLYRHIHNVDRRRFCGMVTAMDDAVGILEQELIRQGLWNNTVLIFTSDNGGQVLAGGNNWPLRGNKNTLWEGGTRVPGFVASPLLKRRNCISHSVVHVTDWFPTLLGLAGGTPTPVGLDGVDQWAALSECGPSAREGFVYNLFDRTPLTGAIRFGDHKLLHGSGGWPDGWYPEPLLEKANIDKTGLKTNLTLFLFNVRDDPNERHDLSAQKPELTAWLDSLLMEQAAKMAPSIQTPDDPRGDPHADFDSYWENESRNNNRNRIRVGRQYQATVPALLRPGESDGRRLEDLETLRWRPESLSDQSIDEYLSMANRDVAAMGTKSHHGCHHDAGCQVGPTLPCHWTPTEASLFARALDECGKNFGAIKKDFLPWKPVKSLIEFYYQGRMPKQESDGQEQEAGCSTSTGPSCTSNCSTSKCTANCTSNCISNCIKNCIKKEVKEEPVEEDEEEEREEEKQKGEEPRPEGAAEEAPGVSGPEVKPMRAKPVKAAEESPASVAPVGSLKFFLGGRLVLKLSAQEGGAWVEAQDTPRLGRPRQPPPDDASDEEEPSPPGSGGGGPPQKGTSRCTSWPETATPAPSSSSAGGASASTPEENNTQNSTEEEEAGDESPPLPAPLREASPKCLPPPASSAPVTGAGTLPPPGCVERCRPLSGWRSPRGAVPFLGPLFAAQCCPTTFLPASTADAPLDLSSPVDAKKLPLVPK</sequence>
<gene>
    <name evidence="1" type="ORF">HPB47_011631</name>
</gene>
<evidence type="ECO:0000313" key="1">
    <source>
        <dbReference type="EMBL" id="KAG0411233.1"/>
    </source>
</evidence>
<organism evidence="1 2">
    <name type="scientific">Ixodes persulcatus</name>
    <name type="common">Taiga tick</name>
    <dbReference type="NCBI Taxonomy" id="34615"/>
    <lineage>
        <taxon>Eukaryota</taxon>
        <taxon>Metazoa</taxon>
        <taxon>Ecdysozoa</taxon>
        <taxon>Arthropoda</taxon>
        <taxon>Chelicerata</taxon>
        <taxon>Arachnida</taxon>
        <taxon>Acari</taxon>
        <taxon>Parasitiformes</taxon>
        <taxon>Ixodida</taxon>
        <taxon>Ixodoidea</taxon>
        <taxon>Ixodidae</taxon>
        <taxon>Ixodinae</taxon>
        <taxon>Ixodes</taxon>
    </lineage>
</organism>
<proteinExistence type="predicted"/>
<reference evidence="1 2" key="1">
    <citation type="journal article" date="2020" name="Cell">
        <title>Large-Scale Comparative Analyses of Tick Genomes Elucidate Their Genetic Diversity and Vector Capacities.</title>
        <authorList>
            <consortium name="Tick Genome and Microbiome Consortium (TIGMIC)"/>
            <person name="Jia N."/>
            <person name="Wang J."/>
            <person name="Shi W."/>
            <person name="Du L."/>
            <person name="Sun Y."/>
            <person name="Zhan W."/>
            <person name="Jiang J.F."/>
            <person name="Wang Q."/>
            <person name="Zhang B."/>
            <person name="Ji P."/>
            <person name="Bell-Sakyi L."/>
            <person name="Cui X.M."/>
            <person name="Yuan T.T."/>
            <person name="Jiang B.G."/>
            <person name="Yang W.F."/>
            <person name="Lam T.T."/>
            <person name="Chang Q.C."/>
            <person name="Ding S.J."/>
            <person name="Wang X.J."/>
            <person name="Zhu J.G."/>
            <person name="Ruan X.D."/>
            <person name="Zhao L."/>
            <person name="Wei J.T."/>
            <person name="Ye R.Z."/>
            <person name="Que T.C."/>
            <person name="Du C.H."/>
            <person name="Zhou Y.H."/>
            <person name="Cheng J.X."/>
            <person name="Dai P.F."/>
            <person name="Guo W.B."/>
            <person name="Han X.H."/>
            <person name="Huang E.J."/>
            <person name="Li L.F."/>
            <person name="Wei W."/>
            <person name="Gao Y.C."/>
            <person name="Liu J.Z."/>
            <person name="Shao H.Z."/>
            <person name="Wang X."/>
            <person name="Wang C.C."/>
            <person name="Yang T.C."/>
            <person name="Huo Q.B."/>
            <person name="Li W."/>
            <person name="Chen H.Y."/>
            <person name="Chen S.E."/>
            <person name="Zhou L.G."/>
            <person name="Ni X.B."/>
            <person name="Tian J.H."/>
            <person name="Sheng Y."/>
            <person name="Liu T."/>
            <person name="Pan Y.S."/>
            <person name="Xia L.Y."/>
            <person name="Li J."/>
            <person name="Zhao F."/>
            <person name="Cao W.C."/>
        </authorList>
    </citation>
    <scope>NUCLEOTIDE SEQUENCE [LARGE SCALE GENOMIC DNA]</scope>
    <source>
        <strain evidence="1">Iper-2018</strain>
    </source>
</reference>
<accession>A0AC60NVQ5</accession>
<keyword evidence="2" id="KW-1185">Reference proteome</keyword>
<comment type="caution">
    <text evidence="1">The sequence shown here is derived from an EMBL/GenBank/DDBJ whole genome shotgun (WGS) entry which is preliminary data.</text>
</comment>
<name>A0AC60NVQ5_IXOPE</name>
<dbReference type="Proteomes" id="UP000805193">
    <property type="component" value="Unassembled WGS sequence"/>
</dbReference>
<evidence type="ECO:0000313" key="2">
    <source>
        <dbReference type="Proteomes" id="UP000805193"/>
    </source>
</evidence>